<feature type="region of interest" description="Disordered" evidence="1">
    <location>
        <begin position="39"/>
        <end position="97"/>
    </location>
</feature>
<evidence type="ECO:0000256" key="1">
    <source>
        <dbReference type="SAM" id="MobiDB-lite"/>
    </source>
</evidence>
<keyword evidence="3" id="KW-1185">Reference proteome</keyword>
<organism evidence="2 3">
    <name type="scientific">Linum trigynum</name>
    <dbReference type="NCBI Taxonomy" id="586398"/>
    <lineage>
        <taxon>Eukaryota</taxon>
        <taxon>Viridiplantae</taxon>
        <taxon>Streptophyta</taxon>
        <taxon>Embryophyta</taxon>
        <taxon>Tracheophyta</taxon>
        <taxon>Spermatophyta</taxon>
        <taxon>Magnoliopsida</taxon>
        <taxon>eudicotyledons</taxon>
        <taxon>Gunneridae</taxon>
        <taxon>Pentapetalae</taxon>
        <taxon>rosids</taxon>
        <taxon>fabids</taxon>
        <taxon>Malpighiales</taxon>
        <taxon>Linaceae</taxon>
        <taxon>Linum</taxon>
    </lineage>
</organism>
<gene>
    <name evidence="2" type="ORF">LTRI10_LOCUS23285</name>
</gene>
<feature type="compositionally biased region" description="Basic and acidic residues" evidence="1">
    <location>
        <begin position="88"/>
        <end position="97"/>
    </location>
</feature>
<accession>A0AAV2E7K2</accession>
<feature type="region of interest" description="Disordered" evidence="1">
    <location>
        <begin position="328"/>
        <end position="363"/>
    </location>
</feature>
<feature type="compositionally biased region" description="Basic and acidic residues" evidence="1">
    <location>
        <begin position="338"/>
        <end position="353"/>
    </location>
</feature>
<protein>
    <submittedName>
        <fullName evidence="2">Uncharacterized protein</fullName>
    </submittedName>
</protein>
<name>A0AAV2E7K2_9ROSI</name>
<reference evidence="2 3" key="1">
    <citation type="submission" date="2024-04" db="EMBL/GenBank/DDBJ databases">
        <authorList>
            <person name="Fracassetti M."/>
        </authorList>
    </citation>
    <scope>NUCLEOTIDE SEQUENCE [LARGE SCALE GENOMIC DNA]</scope>
</reference>
<dbReference type="AlphaFoldDB" id="A0AAV2E7K2"/>
<dbReference type="EMBL" id="OZ034817">
    <property type="protein sequence ID" value="CAL1381933.1"/>
    <property type="molecule type" value="Genomic_DNA"/>
</dbReference>
<evidence type="ECO:0000313" key="3">
    <source>
        <dbReference type="Proteomes" id="UP001497516"/>
    </source>
</evidence>
<evidence type="ECO:0000313" key="2">
    <source>
        <dbReference type="EMBL" id="CAL1381933.1"/>
    </source>
</evidence>
<sequence length="604" mass="67834">MVVILVPLSPDAAAEDLKVVQRLHKDYRSSLMARSLPVSSNSIQPRLGDGDPCLFVTKQSSDASSSADDDEAKPEHKGASNSSLEVEGMSRKREEGSKLTTIARIDPTTRAEFLDYVFSTTEQSMREGVSGGALQSTPTHSKETDTLHSALRTSQLDQFETITSIFQNQDRAPKPLVAHREEEKVSELVGVIERDSTQTAIVESSEKISGSYLNAKLKSGMIEQKTPKIENFGRKLEEKQKDSIRATGIDSIQLEAFKKFRVVRGWCRIQELSTKMPELQFPNFNFGSPDSGIATLASGQFKIPGGGKSVYSYWRRIAPLRRTRMLGDDPWNPYGPDGGHEFDQDSSEKKHPILEPSPENMDSPESAFFWPDSGKFQGLILGPILHTCFVGKVHWSPTIVLKLKSWRTQANLWAGAEFEVRNFLPKIVFEQATFDPVWNKFCKDFDKRKFQALRSKLFEEGEPDTILESIEFHPGLIVKEAKSNCKVKAENCPSQNPCSGYILWRHGSLNRLGGNSRLRVCFADKVVMFSMVCLVEPDDVIKVVFQGLKVATSKLENCQKMVKSGNCFVKPNLELNSRSMDMIRDQRLLQHETRNVYLPREGMG</sequence>
<proteinExistence type="predicted"/>
<dbReference type="Proteomes" id="UP001497516">
    <property type="component" value="Chromosome 4"/>
</dbReference>